<organism evidence="4 5">
    <name type="scientific">Peptoniphilus koenoeneniae</name>
    <dbReference type="NCBI Taxonomy" id="507751"/>
    <lineage>
        <taxon>Bacteria</taxon>
        <taxon>Bacillati</taxon>
        <taxon>Bacillota</taxon>
        <taxon>Tissierellia</taxon>
        <taxon>Tissierellales</taxon>
        <taxon>Peptoniphilaceae</taxon>
        <taxon>Peptoniphilus</taxon>
    </lineage>
</organism>
<gene>
    <name evidence="4" type="ORF">J2S72_001147</name>
</gene>
<keyword evidence="1" id="KW-0479">Metal-binding</keyword>
<dbReference type="EMBL" id="JAUSTN010000005">
    <property type="protein sequence ID" value="MDQ0275123.1"/>
    <property type="molecule type" value="Genomic_DNA"/>
</dbReference>
<dbReference type="SUPFAM" id="SSF55008">
    <property type="entry name" value="HMA, heavy metal-associated domain"/>
    <property type="match status" value="1"/>
</dbReference>
<dbReference type="Gene3D" id="3.30.70.100">
    <property type="match status" value="1"/>
</dbReference>
<keyword evidence="2" id="KW-1278">Translocase</keyword>
<proteinExistence type="predicted"/>
<accession>A0ABU0AV61</accession>
<evidence type="ECO:0000313" key="5">
    <source>
        <dbReference type="Proteomes" id="UP001236559"/>
    </source>
</evidence>
<keyword evidence="5" id="KW-1185">Reference proteome</keyword>
<comment type="caution">
    <text evidence="4">The sequence shown here is derived from an EMBL/GenBank/DDBJ whole genome shotgun (WGS) entry which is preliminary data.</text>
</comment>
<evidence type="ECO:0000256" key="2">
    <source>
        <dbReference type="ARBA" id="ARBA00022967"/>
    </source>
</evidence>
<dbReference type="InterPro" id="IPR000428">
    <property type="entry name" value="Cu-bd"/>
</dbReference>
<dbReference type="Pfam" id="PF00403">
    <property type="entry name" value="HMA"/>
    <property type="match status" value="1"/>
</dbReference>
<dbReference type="PRINTS" id="PR00944">
    <property type="entry name" value="CUEXPORT"/>
</dbReference>
<protein>
    <submittedName>
        <fullName evidence="4">Copper chaperone CopZ</fullName>
    </submittedName>
</protein>
<reference evidence="4 5" key="1">
    <citation type="submission" date="2023-07" db="EMBL/GenBank/DDBJ databases">
        <title>Genomic Encyclopedia of Type Strains, Phase IV (KMG-IV): sequencing the most valuable type-strain genomes for metagenomic binning, comparative biology and taxonomic classification.</title>
        <authorList>
            <person name="Goeker M."/>
        </authorList>
    </citation>
    <scope>NUCLEOTIDE SEQUENCE [LARGE SCALE GENOMIC DNA]</scope>
    <source>
        <strain evidence="4 5">DSM 22616</strain>
    </source>
</reference>
<name>A0ABU0AV61_9FIRM</name>
<feature type="domain" description="HMA" evidence="3">
    <location>
        <begin position="1"/>
        <end position="65"/>
    </location>
</feature>
<dbReference type="CDD" id="cd00371">
    <property type="entry name" value="HMA"/>
    <property type="match status" value="1"/>
</dbReference>
<dbReference type="RefSeq" id="WP_023056054.1">
    <property type="nucleotide sequence ID" value="NZ_JAUSTN010000005.1"/>
</dbReference>
<evidence type="ECO:0000256" key="1">
    <source>
        <dbReference type="ARBA" id="ARBA00022723"/>
    </source>
</evidence>
<evidence type="ECO:0000313" key="4">
    <source>
        <dbReference type="EMBL" id="MDQ0275123.1"/>
    </source>
</evidence>
<dbReference type="PANTHER" id="PTHR43520">
    <property type="entry name" value="ATP7, ISOFORM B"/>
    <property type="match status" value="1"/>
</dbReference>
<dbReference type="PANTHER" id="PTHR43520:SF8">
    <property type="entry name" value="P-TYPE CU(+) TRANSPORTER"/>
    <property type="match status" value="1"/>
</dbReference>
<dbReference type="InterPro" id="IPR006121">
    <property type="entry name" value="HMA_dom"/>
</dbReference>
<dbReference type="InterPro" id="IPR036163">
    <property type="entry name" value="HMA_dom_sf"/>
</dbReference>
<dbReference type="PROSITE" id="PS01047">
    <property type="entry name" value="HMA_1"/>
    <property type="match status" value="1"/>
</dbReference>
<dbReference type="PROSITE" id="PS50846">
    <property type="entry name" value="HMA_2"/>
    <property type="match status" value="1"/>
</dbReference>
<dbReference type="Proteomes" id="UP001236559">
    <property type="component" value="Unassembled WGS sequence"/>
</dbReference>
<dbReference type="InterPro" id="IPR017969">
    <property type="entry name" value="Heavy-metal-associated_CS"/>
</dbReference>
<sequence length="67" mass="7491">MEKILEVQGMTCEHCKAKVEKALEGIEGVEEVKVSLFKKQAKVKGENLEDEKLVKAVEEAGYKAKIK</sequence>
<evidence type="ECO:0000259" key="3">
    <source>
        <dbReference type="PROSITE" id="PS50846"/>
    </source>
</evidence>